<evidence type="ECO:0000313" key="7">
    <source>
        <dbReference type="EMBL" id="SVP93919.1"/>
    </source>
</evidence>
<feature type="domain" description="MACPF" evidence="5">
    <location>
        <begin position="1"/>
        <end position="331"/>
    </location>
</feature>
<dbReference type="GO" id="GO:0031640">
    <property type="term" value="P:killing of cells of another organism"/>
    <property type="evidence" value="ECO:0007669"/>
    <property type="project" value="UniProtKB-KW"/>
</dbReference>
<reference evidence="7" key="1">
    <citation type="submission" date="2018-07" db="EMBL/GenBank/DDBJ databases">
        <authorList>
            <person name="Quirk P.G."/>
            <person name="Krulwich T.A."/>
        </authorList>
    </citation>
    <scope>NUCLEOTIDE SEQUENCE</scope>
    <source>
        <strain evidence="7">Anand</strain>
    </source>
</reference>
<evidence type="ECO:0000256" key="1">
    <source>
        <dbReference type="ARBA" id="ARBA00004613"/>
    </source>
</evidence>
<dbReference type="GO" id="GO:0005576">
    <property type="term" value="C:extracellular region"/>
    <property type="evidence" value="ECO:0007669"/>
    <property type="project" value="UniProtKB-SubCell"/>
</dbReference>
<name>A0A3B0N7V5_THEAN</name>
<gene>
    <name evidence="7" type="ORF">TAT_000291400</name>
    <name evidence="6" type="ORF">TAV_000291500</name>
</gene>
<dbReference type="PANTHER" id="PTHR45742:SF8">
    <property type="entry name" value="FLOCCULATION PROTEIN FLO11"/>
    <property type="match status" value="1"/>
</dbReference>
<organism evidence="7">
    <name type="scientific">Theileria annulata</name>
    <dbReference type="NCBI Taxonomy" id="5874"/>
    <lineage>
        <taxon>Eukaryota</taxon>
        <taxon>Sar</taxon>
        <taxon>Alveolata</taxon>
        <taxon>Apicomplexa</taxon>
        <taxon>Aconoidasida</taxon>
        <taxon>Piroplasmida</taxon>
        <taxon>Theileriidae</taxon>
        <taxon>Theileria</taxon>
    </lineage>
</organism>
<feature type="domain" description="MACPF" evidence="5">
    <location>
        <begin position="878"/>
        <end position="1219"/>
    </location>
</feature>
<accession>A0A3B0N7V5</accession>
<dbReference type="EMBL" id="UIVS01000003">
    <property type="protein sequence ID" value="SVP93115.1"/>
    <property type="molecule type" value="Genomic_DNA"/>
</dbReference>
<dbReference type="Pfam" id="PF01823">
    <property type="entry name" value="MACPF"/>
    <property type="match status" value="3"/>
</dbReference>
<dbReference type="PROSITE" id="PS51412">
    <property type="entry name" value="MACPF_2"/>
    <property type="match status" value="3"/>
</dbReference>
<dbReference type="AlphaFoldDB" id="A0A3B0N7V5"/>
<feature type="domain" description="MACPF" evidence="5">
    <location>
        <begin position="344"/>
        <end position="667"/>
    </location>
</feature>
<dbReference type="EMBL" id="UIVT01000003">
    <property type="protein sequence ID" value="SVP93919.1"/>
    <property type="molecule type" value="Genomic_DNA"/>
</dbReference>
<dbReference type="PANTHER" id="PTHR45742">
    <property type="entry name" value="COMPLEMENT COMPONENT C6"/>
    <property type="match status" value="1"/>
</dbReference>
<protein>
    <submittedName>
        <fullName evidence="7">Perforin-related protein, putative</fullName>
    </submittedName>
</protein>
<dbReference type="SMART" id="SM00457">
    <property type="entry name" value="MACPF"/>
    <property type="match status" value="1"/>
</dbReference>
<evidence type="ECO:0000259" key="5">
    <source>
        <dbReference type="PROSITE" id="PS51412"/>
    </source>
</evidence>
<comment type="subcellular location">
    <subcellularLocation>
        <location evidence="1">Secreted</location>
    </subcellularLocation>
</comment>
<dbReference type="InterPro" id="IPR020864">
    <property type="entry name" value="MACPF"/>
</dbReference>
<evidence type="ECO:0000256" key="2">
    <source>
        <dbReference type="ARBA" id="ARBA00022525"/>
    </source>
</evidence>
<proteinExistence type="predicted"/>
<evidence type="ECO:0000256" key="4">
    <source>
        <dbReference type="ARBA" id="ARBA00023157"/>
    </source>
</evidence>
<keyword evidence="2" id="KW-0964">Secreted</keyword>
<keyword evidence="3" id="KW-0204">Cytolysis</keyword>
<evidence type="ECO:0000256" key="3">
    <source>
        <dbReference type="ARBA" id="ARBA00022852"/>
    </source>
</evidence>
<evidence type="ECO:0000313" key="6">
    <source>
        <dbReference type="EMBL" id="SVP93115.1"/>
    </source>
</evidence>
<sequence length="1219" mass="140463">MEEKFIEYLGLGYNIKQSSPIGNDVDDLIDLAYKEPVISFENSTSVVGKGSEINLPLGVWIRNESLCYRTSSVIKSENDKVNSKIFTEDIKLNMVNYEYKLENKSLNKLLTRNNLRIKKINCSIHTSGMIISYQWNLKKSILILLNKIQNKLVNDSGHSSSNNSQLNQKNIEKYWYNIFNTYGTHVLTKITLGGKVIEINTADGSENTTKDTSVFGNKFDLNFFKTSLNSISKDNIENLDKNEQEKIMIFGGNAITTNRKRTNNYGEINYVKKLDKQKWIETIKYNPVPIKFELTPLSYFIYQNFSSSNPQLDEKEGNKLNLIIKNYSGIINNLEYLGSGYSFDPLEQRVNNFKAPIIEIRKTTFLGNLAKNVNNDWIDVQNQFICDISTEELNIENEDELEKRLYTHVHDSYLDSYSSYNNNEYTHDDMLHTLNKYNKLLIKTYKCIVYKANLTTLDFLKNINDGNTKSSEDIFILKVLRILNENCNSEFDSQKCPISKFKDDPFNPNCIKCVMPWVQFFKDYGTSLTKQITMGGVINKFYNLKRYHGSMNKEYKKKTVKESSTFFHLSKYKSESMEEKNSGESDKEELEEVYTLTIGPEPPGNVANSNVISDWLEKVIQNPTPIDFELVPLIQIIPDKYLKLYENALKYYQKLYKINDLDGLNTVNSLVNTLRRGNGVVKILNEEMKNVKVCGKDERVMFGFCMSLGKNGELKQVQLLSNKINVCLFTKTVSRVLTWSICAHYNEQVNDFKQLILRPNYYLFKELKCPRDMKIFIGIKVNIKDPIEVELCESKESTCVGTNKPNEFLWILCVPQTVNTALVKSLIKTGGKHVENECPNKYKMLYGVKFLFSNDETGLMMESCNKFYNKCDINCNNYIIKKINKNKKIPSLEYLGCGYDILFGNPLSDPELLVDPGFRDPIISYSIMFKKEKLFRKISYSNITNAWIRPLIECKRSNSRSVVDSMEKYKDMISVDSDIGVSSIDESAKFSLSANYSEINDLLKNNKNKIYVDKSYCFLLEAALPIHNSLKITKSFATAMNKLSKDFTNHIKDCNPIKYTDDKNSKDCKEIKKWMDLFEQFGTHFSYNIKLGGRITYITQEEGSKEENENEKSGGAKIGHKLEKDNKGIGIEGNVQLIFGNKKGENKNLSFKYTNILGGLPVSDINKESEYVKWIKSVYKYPMPIRTQFAPISKIFKSKALKDSYDEAFRFYLNTSKVI</sequence>
<keyword evidence="4" id="KW-1015">Disulfide bond</keyword>
<dbReference type="VEuPathDB" id="PiroplasmaDB:TA18285"/>